<dbReference type="OrthoDB" id="237412at2"/>
<dbReference type="PANTHER" id="PTHR30203">
    <property type="entry name" value="OUTER MEMBRANE CATION EFFLUX PROTEIN"/>
    <property type="match status" value="1"/>
</dbReference>
<dbReference type="Gene3D" id="1.20.1600.10">
    <property type="entry name" value="Outer membrane efflux proteins (OEP)"/>
    <property type="match status" value="1"/>
</dbReference>
<keyword evidence="3" id="KW-1185">Reference proteome</keyword>
<dbReference type="PANTHER" id="PTHR30203:SF24">
    <property type="entry name" value="BLR4935 PROTEIN"/>
    <property type="match status" value="1"/>
</dbReference>
<evidence type="ECO:0000256" key="1">
    <source>
        <dbReference type="SAM" id="MobiDB-lite"/>
    </source>
</evidence>
<evidence type="ECO:0000313" key="2">
    <source>
        <dbReference type="EMBL" id="SEO07365.1"/>
    </source>
</evidence>
<feature type="region of interest" description="Disordered" evidence="1">
    <location>
        <begin position="462"/>
        <end position="488"/>
    </location>
</feature>
<organism evidence="2 3">
    <name type="scientific">Rhodopseudomonas pseudopalustris</name>
    <dbReference type="NCBI Taxonomy" id="1513892"/>
    <lineage>
        <taxon>Bacteria</taxon>
        <taxon>Pseudomonadati</taxon>
        <taxon>Pseudomonadota</taxon>
        <taxon>Alphaproteobacteria</taxon>
        <taxon>Hyphomicrobiales</taxon>
        <taxon>Nitrobacteraceae</taxon>
        <taxon>Rhodopseudomonas</taxon>
    </lineage>
</organism>
<reference evidence="3" key="1">
    <citation type="submission" date="2016-10" db="EMBL/GenBank/DDBJ databases">
        <authorList>
            <person name="Varghese N."/>
            <person name="Submissions S."/>
        </authorList>
    </citation>
    <scope>NUCLEOTIDE SEQUENCE [LARGE SCALE GENOMIC DNA]</scope>
    <source>
        <strain evidence="3">DSM 123</strain>
    </source>
</reference>
<dbReference type="Proteomes" id="UP000199615">
    <property type="component" value="Unassembled WGS sequence"/>
</dbReference>
<dbReference type="GO" id="GO:0015562">
    <property type="term" value="F:efflux transmembrane transporter activity"/>
    <property type="evidence" value="ECO:0007669"/>
    <property type="project" value="InterPro"/>
</dbReference>
<dbReference type="AlphaFoldDB" id="A0A1H8LQH0"/>
<accession>A0A1H8LQH0</accession>
<protein>
    <submittedName>
        <fullName evidence="2">Outer membrane protein TolC</fullName>
    </submittedName>
</protein>
<dbReference type="EMBL" id="FODT01000001">
    <property type="protein sequence ID" value="SEO07365.1"/>
    <property type="molecule type" value="Genomic_DNA"/>
</dbReference>
<dbReference type="InterPro" id="IPR010131">
    <property type="entry name" value="MdtP/NodT-like"/>
</dbReference>
<name>A0A1H8LQH0_9BRAD</name>
<dbReference type="SUPFAM" id="SSF56954">
    <property type="entry name" value="Outer membrane efflux proteins (OEP)"/>
    <property type="match status" value="1"/>
</dbReference>
<dbReference type="RefSeq" id="WP_092681069.1">
    <property type="nucleotide sequence ID" value="NZ_FODT01000001.1"/>
</dbReference>
<evidence type="ECO:0000313" key="3">
    <source>
        <dbReference type="Proteomes" id="UP000199615"/>
    </source>
</evidence>
<gene>
    <name evidence="2" type="ORF">SAMN05444123_101177</name>
</gene>
<sequence>MPSTLPISNPPSVRRGSRPAAALVLLSSLVLSGCASFSPDAGMGVVAGVAGETIKKDVISIRTQDDALRADSAVKDLLRRTLTVESAVQVALLSNRGLQATYNELALAETDLVGDSLPPNPTFSISRIAGNGGLEIERRVVGDILALATLPFRSELARQRFEKAQLRAAEDTLRLAADVRRIYYRTVAANELVGLLTDAKSTAESTAQLAAKLGETGSLNKLDQAREQAFYAETTADLATMRQEAASSRERLIRLLGLWGSDIGIKLPQLLPVLPRRPLSLPRIEVDAVTHRIDLQIARIELAVLAKSLNLTQASRFVTLLDVAGIESKTRDPEGPPFRERGFDLQFQIPIYDGGEVRVRQAAETYNQSFNLLTEKAINVRSEARNAFRVYRSTYDIAGHYQREVLPLRKIISEEMQLRFGSMQVDVFALLTEARQRIAALRAAIEAKRDFWLAQSELQTAVNGGGRGESQTETRTSATAQASGGGAH</sequence>
<proteinExistence type="predicted"/>